<protein>
    <submittedName>
        <fullName evidence="1">Uncharacterized protein</fullName>
    </submittedName>
</protein>
<dbReference type="Proteomes" id="UP000187172">
    <property type="component" value="Unassembled WGS sequence"/>
</dbReference>
<gene>
    <name evidence="1" type="ORF">BK138_15980</name>
</gene>
<comment type="caution">
    <text evidence="1">The sequence shown here is derived from an EMBL/GenBank/DDBJ whole genome shotgun (WGS) entry which is preliminary data.</text>
</comment>
<evidence type="ECO:0000313" key="2">
    <source>
        <dbReference type="Proteomes" id="UP000187172"/>
    </source>
</evidence>
<sequence>MKNRDEYVIEGVRALDKKYLKQILEFSDIEYQFPCKITLISSTGCKQYYVEQSNIRGCGFVIIDWGPRLG</sequence>
<reference evidence="1 2" key="1">
    <citation type="submission" date="2016-11" db="EMBL/GenBank/DDBJ databases">
        <title>Paenibacillus species isolates.</title>
        <authorList>
            <person name="Beno S.M."/>
        </authorList>
    </citation>
    <scope>NUCLEOTIDE SEQUENCE [LARGE SCALE GENOMIC DNA]</scope>
    <source>
        <strain evidence="1 2">FSL R5-0378</strain>
    </source>
</reference>
<name>A0A1R1ES81_9BACL</name>
<accession>A0A1R1ES81</accession>
<evidence type="ECO:0000313" key="1">
    <source>
        <dbReference type="EMBL" id="OMF54657.1"/>
    </source>
</evidence>
<dbReference type="AlphaFoldDB" id="A0A1R1ES81"/>
<keyword evidence="2" id="KW-1185">Reference proteome</keyword>
<organism evidence="1 2">
    <name type="scientific">Paenibacillus rhizosphaerae</name>
    <dbReference type="NCBI Taxonomy" id="297318"/>
    <lineage>
        <taxon>Bacteria</taxon>
        <taxon>Bacillati</taxon>
        <taxon>Bacillota</taxon>
        <taxon>Bacilli</taxon>
        <taxon>Bacillales</taxon>
        <taxon>Paenibacillaceae</taxon>
        <taxon>Paenibacillus</taxon>
    </lineage>
</organism>
<dbReference type="EMBL" id="MRTP01000003">
    <property type="protein sequence ID" value="OMF54657.1"/>
    <property type="molecule type" value="Genomic_DNA"/>
</dbReference>
<proteinExistence type="predicted"/>